<evidence type="ECO:0000313" key="2">
    <source>
        <dbReference type="Proteomes" id="UP000198362"/>
    </source>
</evidence>
<dbReference type="SUPFAM" id="SSF82607">
    <property type="entry name" value="YbaB-like"/>
    <property type="match status" value="1"/>
</dbReference>
<dbReference type="InterPro" id="IPR004401">
    <property type="entry name" value="YbaB/EbfC"/>
</dbReference>
<dbReference type="Proteomes" id="UP000198362">
    <property type="component" value="Unassembled WGS sequence"/>
</dbReference>
<reference evidence="1 2" key="1">
    <citation type="submission" date="2017-06" db="EMBL/GenBank/DDBJ databases">
        <authorList>
            <person name="Kim H.J."/>
            <person name="Triplett B.A."/>
        </authorList>
    </citation>
    <scope>NUCLEOTIDE SEQUENCE [LARGE SCALE GENOMIC DNA]</scope>
    <source>
        <strain evidence="1 2">CGMCC 4.5593</strain>
    </source>
</reference>
<organism evidence="1 2">
    <name type="scientific">Asanoa hainanensis</name>
    <dbReference type="NCBI Taxonomy" id="560556"/>
    <lineage>
        <taxon>Bacteria</taxon>
        <taxon>Bacillati</taxon>
        <taxon>Actinomycetota</taxon>
        <taxon>Actinomycetes</taxon>
        <taxon>Micromonosporales</taxon>
        <taxon>Micromonosporaceae</taxon>
        <taxon>Asanoa</taxon>
    </lineage>
</organism>
<keyword evidence="2" id="KW-1185">Reference proteome</keyword>
<evidence type="ECO:0000313" key="1">
    <source>
        <dbReference type="EMBL" id="SNS65711.1"/>
    </source>
</evidence>
<protein>
    <submittedName>
        <fullName evidence="1">Conserved DNA-binding protein YbaB</fullName>
    </submittedName>
</protein>
<dbReference type="GO" id="GO:0003677">
    <property type="term" value="F:DNA binding"/>
    <property type="evidence" value="ECO:0007669"/>
    <property type="project" value="UniProtKB-KW"/>
</dbReference>
<proteinExistence type="predicted"/>
<dbReference type="Gene3D" id="3.30.1310.10">
    <property type="entry name" value="Nucleoid-associated protein YbaB-like domain"/>
    <property type="match status" value="1"/>
</dbReference>
<dbReference type="RefSeq" id="WP_179266006.1">
    <property type="nucleotide sequence ID" value="NZ_FZPH01000001.1"/>
</dbReference>
<keyword evidence="1" id="KW-0238">DNA-binding</keyword>
<dbReference type="InterPro" id="IPR036894">
    <property type="entry name" value="YbaB-like_sf"/>
</dbReference>
<sequence>MYDEQGLEQQLREARTALRQARTETGDAPAPEEITAEAADGQVRVTLDASGRLTAIDIRPTILRHGTESLAEALMAAVNEALDTRAATTGGGQPAPDLDAMSHTIERLQDESLRQMRQITAAFTEATRRNANG</sequence>
<name>A0A239G9D4_9ACTN</name>
<dbReference type="AlphaFoldDB" id="A0A239G9D4"/>
<dbReference type="Pfam" id="PF02575">
    <property type="entry name" value="YbaB_DNA_bd"/>
    <property type="match status" value="1"/>
</dbReference>
<accession>A0A239G9D4</accession>
<gene>
    <name evidence="1" type="ORF">SAMN05421812_101286</name>
</gene>
<dbReference type="EMBL" id="FZPH01000001">
    <property type="protein sequence ID" value="SNS65711.1"/>
    <property type="molecule type" value="Genomic_DNA"/>
</dbReference>